<dbReference type="OrthoDB" id="6762421at2759"/>
<comment type="caution">
    <text evidence="2">The sequence shown here is derived from an EMBL/GenBank/DDBJ whole genome shotgun (WGS) entry which is preliminary data.</text>
</comment>
<dbReference type="PANTHER" id="PTHR46599">
    <property type="entry name" value="PIGGYBAC TRANSPOSABLE ELEMENT-DERIVED PROTEIN 4"/>
    <property type="match status" value="1"/>
</dbReference>
<keyword evidence="3" id="KW-1185">Reference proteome</keyword>
<evidence type="ECO:0000313" key="3">
    <source>
        <dbReference type="Proteomes" id="UP001152888"/>
    </source>
</evidence>
<dbReference type="InterPro" id="IPR029526">
    <property type="entry name" value="PGBD"/>
</dbReference>
<dbReference type="Proteomes" id="UP001152888">
    <property type="component" value="Unassembled WGS sequence"/>
</dbReference>
<proteinExistence type="predicted"/>
<name>A0A9P0Q2B4_ACAOB</name>
<evidence type="ECO:0000259" key="1">
    <source>
        <dbReference type="Pfam" id="PF13843"/>
    </source>
</evidence>
<accession>A0A9P0Q2B4</accession>
<feature type="domain" description="PiggyBac transposable element-derived protein" evidence="1">
    <location>
        <begin position="3"/>
        <end position="239"/>
    </location>
</feature>
<dbReference type="EMBL" id="CAKOFQ010007781">
    <property type="protein sequence ID" value="CAH2008058.1"/>
    <property type="molecule type" value="Genomic_DNA"/>
</dbReference>
<evidence type="ECO:0000313" key="2">
    <source>
        <dbReference type="EMBL" id="CAH2008058.1"/>
    </source>
</evidence>
<dbReference type="PANTHER" id="PTHR46599:SF6">
    <property type="entry name" value="DUAL SPECIFICITY PHOSPHATASE 26"/>
    <property type="match status" value="1"/>
</dbReference>
<gene>
    <name evidence="2" type="ORF">ACAOBT_LOCUS29990</name>
</gene>
<organism evidence="2 3">
    <name type="scientific">Acanthoscelides obtectus</name>
    <name type="common">Bean weevil</name>
    <name type="synonym">Bruchus obtectus</name>
    <dbReference type="NCBI Taxonomy" id="200917"/>
    <lineage>
        <taxon>Eukaryota</taxon>
        <taxon>Metazoa</taxon>
        <taxon>Ecdysozoa</taxon>
        <taxon>Arthropoda</taxon>
        <taxon>Hexapoda</taxon>
        <taxon>Insecta</taxon>
        <taxon>Pterygota</taxon>
        <taxon>Neoptera</taxon>
        <taxon>Endopterygota</taxon>
        <taxon>Coleoptera</taxon>
        <taxon>Polyphaga</taxon>
        <taxon>Cucujiformia</taxon>
        <taxon>Chrysomeloidea</taxon>
        <taxon>Chrysomelidae</taxon>
        <taxon>Bruchinae</taxon>
        <taxon>Bruchini</taxon>
        <taxon>Acanthoscelides</taxon>
    </lineage>
</organism>
<protein>
    <recommendedName>
        <fullName evidence="1">PiggyBac transposable element-derived protein domain-containing protein</fullName>
    </recommendedName>
</protein>
<dbReference type="AlphaFoldDB" id="A0A9P0Q2B4"/>
<reference evidence="2" key="1">
    <citation type="submission" date="2022-03" db="EMBL/GenBank/DDBJ databases">
        <authorList>
            <person name="Sayadi A."/>
        </authorList>
    </citation>
    <scope>NUCLEOTIDE SEQUENCE</scope>
</reference>
<sequence length="242" mass="28285">MHTIVTYTNVEISRNQTQLSRSQRYTGQTDKTELEASFGLLYISGLLKNSHVNLEELWPKKYGAPIFRATMSKNMFSLLIKNLRLDDNATRKKRKELDKFCAIRDIWERYVENCRNNYTPSEYVTVDEQLIGFRGCCPFRMYIPNKPDKYGIKIMMLCDAKTFYMFSAIPYIGEKDRPTNLPLPTEYVLKLSEPIHKTNRNITVDNWFSSMDMAKSLKEVGITFVGTLWKNKPEISTQFLKP</sequence>
<dbReference type="Pfam" id="PF13843">
    <property type="entry name" value="DDE_Tnp_1_7"/>
    <property type="match status" value="1"/>
</dbReference>